<accession>A0AAV6VK46</accession>
<feature type="compositionally biased region" description="Low complexity" evidence="1">
    <location>
        <begin position="267"/>
        <end position="293"/>
    </location>
</feature>
<gene>
    <name evidence="2" type="ORF">JTE90_004323</name>
</gene>
<keyword evidence="3" id="KW-1185">Reference proteome</keyword>
<dbReference type="AlphaFoldDB" id="A0AAV6VK46"/>
<reference evidence="2 3" key="1">
    <citation type="journal article" date="2022" name="Nat. Ecol. Evol.">
        <title>A masculinizing supergene underlies an exaggerated male reproductive morph in a spider.</title>
        <authorList>
            <person name="Hendrickx F."/>
            <person name="De Corte Z."/>
            <person name="Sonet G."/>
            <person name="Van Belleghem S.M."/>
            <person name="Kostlbacher S."/>
            <person name="Vangestel C."/>
        </authorList>
    </citation>
    <scope>NUCLEOTIDE SEQUENCE [LARGE SCALE GENOMIC DNA]</scope>
    <source>
        <strain evidence="2">W744_W776</strain>
    </source>
</reference>
<protein>
    <submittedName>
        <fullName evidence="2">Uncharacterized protein</fullName>
    </submittedName>
</protein>
<evidence type="ECO:0000313" key="3">
    <source>
        <dbReference type="Proteomes" id="UP000827092"/>
    </source>
</evidence>
<feature type="region of interest" description="Disordered" evidence="1">
    <location>
        <begin position="244"/>
        <end position="323"/>
    </location>
</feature>
<comment type="caution">
    <text evidence="2">The sequence shown here is derived from an EMBL/GenBank/DDBJ whole genome shotgun (WGS) entry which is preliminary data.</text>
</comment>
<evidence type="ECO:0000313" key="2">
    <source>
        <dbReference type="EMBL" id="KAG8197054.1"/>
    </source>
</evidence>
<name>A0AAV6VK46_9ARAC</name>
<evidence type="ECO:0000256" key="1">
    <source>
        <dbReference type="SAM" id="MobiDB-lite"/>
    </source>
</evidence>
<sequence>MLYSFVYPKKVKADLAHELYPTRIRPQVYSMGLRINTVKEGLIQVYVGTLEQKMERNIRDVRDIFGRREGGKTEPELRSYDYSPRSRRRHEAMESYDNRVTRQHTPENNRSTTNNVSNKKTSSRHRLEDTTESTRQGGKPPESQKASKENSKSSSKDAAYYANRTLTERDIRHLERHLSMKKTIRKQISRNLHQAFVDDPDFVLNDTTLIPVAPKSTRKEVDRTFTLTRAKVSKSEQNVLDLLKDNEPDSGHCSADNPNSSDDEQMTRTSSSTTKSVDKSPPTSRNSNNSSRPVFNDSNNRNKAEEGKFSFWKMFSVKNKGKR</sequence>
<feature type="region of interest" description="Disordered" evidence="1">
    <location>
        <begin position="70"/>
        <end position="159"/>
    </location>
</feature>
<feature type="compositionally biased region" description="Basic and acidic residues" evidence="1">
    <location>
        <begin position="91"/>
        <end position="107"/>
    </location>
</feature>
<organism evidence="2 3">
    <name type="scientific">Oedothorax gibbosus</name>
    <dbReference type="NCBI Taxonomy" id="931172"/>
    <lineage>
        <taxon>Eukaryota</taxon>
        <taxon>Metazoa</taxon>
        <taxon>Ecdysozoa</taxon>
        <taxon>Arthropoda</taxon>
        <taxon>Chelicerata</taxon>
        <taxon>Arachnida</taxon>
        <taxon>Araneae</taxon>
        <taxon>Araneomorphae</taxon>
        <taxon>Entelegynae</taxon>
        <taxon>Araneoidea</taxon>
        <taxon>Linyphiidae</taxon>
        <taxon>Erigoninae</taxon>
        <taxon>Oedothorax</taxon>
    </lineage>
</organism>
<dbReference type="EMBL" id="JAFNEN010000059">
    <property type="protein sequence ID" value="KAG8197054.1"/>
    <property type="molecule type" value="Genomic_DNA"/>
</dbReference>
<proteinExistence type="predicted"/>
<feature type="compositionally biased region" description="Polar residues" evidence="1">
    <location>
        <begin position="108"/>
        <end position="120"/>
    </location>
</feature>
<dbReference type="Proteomes" id="UP000827092">
    <property type="component" value="Unassembled WGS sequence"/>
</dbReference>
<feature type="compositionally biased region" description="Basic and acidic residues" evidence="1">
    <location>
        <begin position="145"/>
        <end position="155"/>
    </location>
</feature>
<feature type="compositionally biased region" description="Basic and acidic residues" evidence="1">
    <location>
        <begin position="70"/>
        <end position="79"/>
    </location>
</feature>